<dbReference type="SUPFAM" id="SSF53686">
    <property type="entry name" value="Tryptophan synthase beta subunit-like PLP-dependent enzymes"/>
    <property type="match status" value="1"/>
</dbReference>
<proteinExistence type="inferred from homology"/>
<dbReference type="OrthoDB" id="9815130at2"/>
<dbReference type="NCBIfam" id="TIGR01136">
    <property type="entry name" value="cysKM"/>
    <property type="match status" value="1"/>
</dbReference>
<dbReference type="EMBL" id="FORX01000004">
    <property type="protein sequence ID" value="SFJ56030.1"/>
    <property type="molecule type" value="Genomic_DNA"/>
</dbReference>
<dbReference type="Pfam" id="PF00291">
    <property type="entry name" value="PALP"/>
    <property type="match status" value="1"/>
</dbReference>
<comment type="catalytic activity">
    <reaction evidence="9">
        <text>O-acetyl-L-serine + hydrogen sulfide = L-cysteine + acetate</text>
        <dbReference type="Rhea" id="RHEA:14829"/>
        <dbReference type="ChEBI" id="CHEBI:29919"/>
        <dbReference type="ChEBI" id="CHEBI:30089"/>
        <dbReference type="ChEBI" id="CHEBI:35235"/>
        <dbReference type="ChEBI" id="CHEBI:58340"/>
        <dbReference type="EC" id="2.5.1.47"/>
    </reaction>
</comment>
<comment type="pathway">
    <text evidence="2">Amino-acid biosynthesis; L-cysteine biosynthesis; L-cysteine from L-serine: step 2/2.</text>
</comment>
<protein>
    <recommendedName>
        <fullName evidence="4">cysteine synthase</fullName>
        <ecNumber evidence="4">2.5.1.47</ecNumber>
    </recommendedName>
</protein>
<keyword evidence="7 10" id="KW-0663">Pyridoxal phosphate</keyword>
<dbReference type="InterPro" id="IPR036052">
    <property type="entry name" value="TrpB-like_PALP_sf"/>
</dbReference>
<dbReference type="EC" id="2.5.1.47" evidence="4"/>
<reference evidence="14" key="1">
    <citation type="submission" date="2016-10" db="EMBL/GenBank/DDBJ databases">
        <authorList>
            <person name="Varghese N."/>
            <person name="Submissions S."/>
        </authorList>
    </citation>
    <scope>NUCLEOTIDE SEQUENCE [LARGE SCALE GENOMIC DNA]</scope>
    <source>
        <strain evidence="14">DSM 5918</strain>
    </source>
</reference>
<feature type="binding site" evidence="10">
    <location>
        <begin position="178"/>
        <end position="182"/>
    </location>
    <ligand>
        <name>pyridoxal 5'-phosphate</name>
        <dbReference type="ChEBI" id="CHEBI:597326"/>
    </ligand>
</feature>
<dbReference type="GO" id="GO:0004124">
    <property type="term" value="F:cysteine synthase activity"/>
    <property type="evidence" value="ECO:0007669"/>
    <property type="project" value="UniProtKB-EC"/>
</dbReference>
<evidence type="ECO:0000256" key="4">
    <source>
        <dbReference type="ARBA" id="ARBA00012681"/>
    </source>
</evidence>
<dbReference type="InterPro" id="IPR005859">
    <property type="entry name" value="CysK"/>
</dbReference>
<evidence type="ECO:0000256" key="2">
    <source>
        <dbReference type="ARBA" id="ARBA00004962"/>
    </source>
</evidence>
<keyword evidence="14" id="KW-1185">Reference proteome</keyword>
<evidence type="ECO:0000259" key="12">
    <source>
        <dbReference type="Pfam" id="PF00291"/>
    </source>
</evidence>
<evidence type="ECO:0000256" key="10">
    <source>
        <dbReference type="PIRSR" id="PIRSR605856-50"/>
    </source>
</evidence>
<dbReference type="NCBIfam" id="TIGR01139">
    <property type="entry name" value="cysK"/>
    <property type="match status" value="1"/>
</dbReference>
<accession>A0A1I3SC97</accession>
<dbReference type="GO" id="GO:0005737">
    <property type="term" value="C:cytoplasm"/>
    <property type="evidence" value="ECO:0007669"/>
    <property type="project" value="UniProtKB-ARBA"/>
</dbReference>
<dbReference type="GO" id="GO:0006535">
    <property type="term" value="P:cysteine biosynthetic process from serine"/>
    <property type="evidence" value="ECO:0007669"/>
    <property type="project" value="InterPro"/>
</dbReference>
<evidence type="ECO:0000256" key="5">
    <source>
        <dbReference type="ARBA" id="ARBA00022605"/>
    </source>
</evidence>
<dbReference type="STRING" id="52560.SAMN04488082_10499"/>
<name>A0A1I3SC97_9BACT</name>
<organism evidence="13 14">
    <name type="scientific">Desulfomicrobium apsheronum</name>
    <dbReference type="NCBI Taxonomy" id="52560"/>
    <lineage>
        <taxon>Bacteria</taxon>
        <taxon>Pseudomonadati</taxon>
        <taxon>Thermodesulfobacteriota</taxon>
        <taxon>Desulfovibrionia</taxon>
        <taxon>Desulfovibrionales</taxon>
        <taxon>Desulfomicrobiaceae</taxon>
        <taxon>Desulfomicrobium</taxon>
    </lineage>
</organism>
<dbReference type="InterPro" id="IPR005856">
    <property type="entry name" value="Cys_synth"/>
</dbReference>
<dbReference type="Proteomes" id="UP000198635">
    <property type="component" value="Unassembled WGS sequence"/>
</dbReference>
<keyword evidence="5" id="KW-0028">Amino-acid biosynthesis</keyword>
<dbReference type="AlphaFoldDB" id="A0A1I3SC97"/>
<dbReference type="InterPro" id="IPR050214">
    <property type="entry name" value="Cys_Synth/Cystath_Beta-Synth"/>
</dbReference>
<evidence type="ECO:0000256" key="3">
    <source>
        <dbReference type="ARBA" id="ARBA00007103"/>
    </source>
</evidence>
<comment type="cofactor">
    <cofactor evidence="1 10">
        <name>pyridoxal 5'-phosphate</name>
        <dbReference type="ChEBI" id="CHEBI:597326"/>
    </cofactor>
</comment>
<keyword evidence="8" id="KW-0198">Cysteine biosynthesis</keyword>
<dbReference type="Gene3D" id="3.40.50.1100">
    <property type="match status" value="2"/>
</dbReference>
<feature type="domain" description="Tryptophan synthase beta chain-like PALP" evidence="12">
    <location>
        <begin position="8"/>
        <end position="294"/>
    </location>
</feature>
<evidence type="ECO:0000256" key="1">
    <source>
        <dbReference type="ARBA" id="ARBA00001933"/>
    </source>
</evidence>
<dbReference type="CDD" id="cd01561">
    <property type="entry name" value="CBS_like"/>
    <property type="match status" value="1"/>
</dbReference>
<evidence type="ECO:0000256" key="7">
    <source>
        <dbReference type="ARBA" id="ARBA00022898"/>
    </source>
</evidence>
<keyword evidence="6" id="KW-0808">Transferase</keyword>
<dbReference type="InterPro" id="IPR001926">
    <property type="entry name" value="TrpB-like_PALP"/>
</dbReference>
<dbReference type="FunFam" id="3.40.50.1100:FF:000067">
    <property type="entry name" value="Cysteine synthase"/>
    <property type="match status" value="1"/>
</dbReference>
<gene>
    <name evidence="13" type="ORF">SAMN04488082_10499</name>
</gene>
<evidence type="ECO:0000256" key="8">
    <source>
        <dbReference type="ARBA" id="ARBA00023192"/>
    </source>
</evidence>
<sequence length="309" mass="32724">MKIANSMTDLVGNTPLVRLNRLTTGCLADVVVKLEFFNPLSSIKDRIALSMIDEAERSGRLRPGSVIVEPTSGNTGVGLAFVCAVRGYHLILTMPESMSVERRMLLSAMGAELVLTPASAGMAGAVAEAEKILASLEDGFMPGQFVNPANPAMHERTTAEELWHDTDGRIDVLVAGVGTGGTITGVGRTLKRRKQGFLAVAVEPAASPLLSGGQAGPHKIQGIGANFIPEVLDRGTIDRIVAVSNEDAMIMARRLAREEGILCGISSGANVWAALQLAREPEMEGKLIVAIICDTGERYLSTELFASKS</sequence>
<feature type="binding site" evidence="10">
    <location>
        <position position="74"/>
    </location>
    <ligand>
        <name>pyridoxal 5'-phosphate</name>
        <dbReference type="ChEBI" id="CHEBI:597326"/>
    </ligand>
</feature>
<evidence type="ECO:0000256" key="9">
    <source>
        <dbReference type="ARBA" id="ARBA00047931"/>
    </source>
</evidence>
<dbReference type="PANTHER" id="PTHR10314">
    <property type="entry name" value="CYSTATHIONINE BETA-SYNTHASE"/>
    <property type="match status" value="1"/>
</dbReference>
<feature type="binding site" evidence="10">
    <location>
        <position position="266"/>
    </location>
    <ligand>
        <name>pyridoxal 5'-phosphate</name>
        <dbReference type="ChEBI" id="CHEBI:597326"/>
    </ligand>
</feature>
<evidence type="ECO:0000313" key="14">
    <source>
        <dbReference type="Proteomes" id="UP000198635"/>
    </source>
</evidence>
<feature type="modified residue" description="N6-(pyridoxal phosphate)lysine" evidence="11">
    <location>
        <position position="44"/>
    </location>
</feature>
<comment type="similarity">
    <text evidence="3">Belongs to the cysteine synthase/cystathionine beta-synthase family.</text>
</comment>
<evidence type="ECO:0000313" key="13">
    <source>
        <dbReference type="EMBL" id="SFJ56030.1"/>
    </source>
</evidence>
<evidence type="ECO:0000256" key="6">
    <source>
        <dbReference type="ARBA" id="ARBA00022679"/>
    </source>
</evidence>
<dbReference type="RefSeq" id="WP_092373215.1">
    <property type="nucleotide sequence ID" value="NZ_FORX01000004.1"/>
</dbReference>
<evidence type="ECO:0000256" key="11">
    <source>
        <dbReference type="PIRSR" id="PIRSR605856-51"/>
    </source>
</evidence>